<feature type="chain" id="PRO_5040971103" evidence="8">
    <location>
        <begin position="20"/>
        <end position="213"/>
    </location>
</feature>
<comment type="subcellular location">
    <subcellularLocation>
        <location evidence="1">Membrane</location>
        <topology evidence="1">Multi-pass membrane protein</topology>
    </subcellularLocation>
</comment>
<keyword evidence="10" id="KW-1185">Reference proteome</keyword>
<dbReference type="GO" id="GO:0005739">
    <property type="term" value="C:mitochondrion"/>
    <property type="evidence" value="ECO:0007669"/>
    <property type="project" value="TreeGrafter"/>
</dbReference>
<evidence type="ECO:0000313" key="10">
    <source>
        <dbReference type="Proteomes" id="UP001143981"/>
    </source>
</evidence>
<keyword evidence="8" id="KW-0732">Signal</keyword>
<feature type="transmembrane region" description="Helical" evidence="6">
    <location>
        <begin position="133"/>
        <end position="151"/>
    </location>
</feature>
<dbReference type="Pfam" id="PF04117">
    <property type="entry name" value="Mpv17_PMP22"/>
    <property type="match status" value="1"/>
</dbReference>
<evidence type="ECO:0000313" key="9">
    <source>
        <dbReference type="EMBL" id="KAJ1734606.1"/>
    </source>
</evidence>
<gene>
    <name evidence="9" type="ORF">LPJ61_000988</name>
</gene>
<dbReference type="AlphaFoldDB" id="A0A9W7YAT9"/>
<evidence type="ECO:0000256" key="1">
    <source>
        <dbReference type="ARBA" id="ARBA00004141"/>
    </source>
</evidence>
<proteinExistence type="inferred from homology"/>
<evidence type="ECO:0000256" key="7">
    <source>
        <dbReference type="SAM" id="MobiDB-lite"/>
    </source>
</evidence>
<dbReference type="EMBL" id="JANBOI010000066">
    <property type="protein sequence ID" value="KAJ1734606.1"/>
    <property type="molecule type" value="Genomic_DNA"/>
</dbReference>
<evidence type="ECO:0000256" key="4">
    <source>
        <dbReference type="ARBA" id="ARBA00022989"/>
    </source>
</evidence>
<protein>
    <submittedName>
        <fullName evidence="9">Uncharacterized protein</fullName>
    </submittedName>
</protein>
<feature type="region of interest" description="Disordered" evidence="7">
    <location>
        <begin position="186"/>
        <end position="213"/>
    </location>
</feature>
<comment type="similarity">
    <text evidence="2 6">Belongs to the peroxisomal membrane protein PXMP2/4 family.</text>
</comment>
<comment type="caution">
    <text evidence="9">The sequence shown here is derived from an EMBL/GenBank/DDBJ whole genome shotgun (WGS) entry which is preliminary data.</text>
</comment>
<dbReference type="OrthoDB" id="10267969at2759"/>
<accession>A0A9W7YAT9</accession>
<feature type="compositionally biased region" description="Low complexity" evidence="7">
    <location>
        <begin position="188"/>
        <end position="202"/>
    </location>
</feature>
<keyword evidence="3 6" id="KW-0812">Transmembrane</keyword>
<reference evidence="9" key="1">
    <citation type="submission" date="2022-07" db="EMBL/GenBank/DDBJ databases">
        <title>Phylogenomic reconstructions and comparative analyses of Kickxellomycotina fungi.</title>
        <authorList>
            <person name="Reynolds N.K."/>
            <person name="Stajich J.E."/>
            <person name="Barry K."/>
            <person name="Grigoriev I.V."/>
            <person name="Crous P."/>
            <person name="Smith M.E."/>
        </authorList>
    </citation>
    <scope>NUCLEOTIDE SEQUENCE</scope>
    <source>
        <strain evidence="9">BCRC 34381</strain>
    </source>
</reference>
<evidence type="ECO:0000256" key="8">
    <source>
        <dbReference type="SAM" id="SignalP"/>
    </source>
</evidence>
<feature type="transmembrane region" description="Helical" evidence="6">
    <location>
        <begin position="101"/>
        <end position="121"/>
    </location>
</feature>
<feature type="signal peptide" evidence="8">
    <location>
        <begin position="1"/>
        <end position="19"/>
    </location>
</feature>
<keyword evidence="4 6" id="KW-1133">Transmembrane helix</keyword>
<organism evidence="9 10">
    <name type="scientific">Coemansia biformis</name>
    <dbReference type="NCBI Taxonomy" id="1286918"/>
    <lineage>
        <taxon>Eukaryota</taxon>
        <taxon>Fungi</taxon>
        <taxon>Fungi incertae sedis</taxon>
        <taxon>Zoopagomycota</taxon>
        <taxon>Kickxellomycotina</taxon>
        <taxon>Kickxellomycetes</taxon>
        <taxon>Kickxellales</taxon>
        <taxon>Kickxellaceae</taxon>
        <taxon>Coemansia</taxon>
    </lineage>
</organism>
<sequence>MTPARRLAALALFSGSVSATGDAIAQGLDAWARDGAAQRGDYDRTRTLRYFVYGAAFAPISVRWHAFLNARFPLQAPATAARPLRSTAAAVLKRIVADQAAFAPFACGAFVVGMGALEGLGLGELLERMRERYPRILLAGYCVWPAAQLVNFSVVPLAYRVPFGSTVGLFWNTYLSWTSARLERARRPAPQTQAHAPAQAARVDTPVNGGPAA</sequence>
<name>A0A9W7YAT9_9FUNG</name>
<dbReference type="PANTHER" id="PTHR11266">
    <property type="entry name" value="PEROXISOMAL MEMBRANE PROTEIN 2, PXMP2 MPV17"/>
    <property type="match status" value="1"/>
</dbReference>
<dbReference type="InterPro" id="IPR007248">
    <property type="entry name" value="Mpv17_PMP22"/>
</dbReference>
<dbReference type="Proteomes" id="UP001143981">
    <property type="component" value="Unassembled WGS sequence"/>
</dbReference>
<evidence type="ECO:0000256" key="5">
    <source>
        <dbReference type="ARBA" id="ARBA00023136"/>
    </source>
</evidence>
<evidence type="ECO:0000256" key="3">
    <source>
        <dbReference type="ARBA" id="ARBA00022692"/>
    </source>
</evidence>
<evidence type="ECO:0000256" key="2">
    <source>
        <dbReference type="ARBA" id="ARBA00006824"/>
    </source>
</evidence>
<dbReference type="GO" id="GO:0016020">
    <property type="term" value="C:membrane"/>
    <property type="evidence" value="ECO:0007669"/>
    <property type="project" value="UniProtKB-SubCell"/>
</dbReference>
<evidence type="ECO:0000256" key="6">
    <source>
        <dbReference type="RuleBase" id="RU363053"/>
    </source>
</evidence>
<dbReference type="PANTHER" id="PTHR11266:SF50">
    <property type="entry name" value="VACUOLAR MEMBRANE PROTEIN YOR292C"/>
    <property type="match status" value="1"/>
</dbReference>
<keyword evidence="5 6" id="KW-0472">Membrane</keyword>